<dbReference type="RefSeq" id="WP_165134436.1">
    <property type="nucleotide sequence ID" value="NZ_CP049253.1"/>
</dbReference>
<dbReference type="Proteomes" id="UP001519362">
    <property type="component" value="Unassembled WGS sequence"/>
</dbReference>
<evidence type="ECO:0000313" key="1">
    <source>
        <dbReference type="EMBL" id="MBP2437248.1"/>
    </source>
</evidence>
<keyword evidence="2" id="KW-1185">Reference proteome</keyword>
<sequence>MANQVHLPVNAEKITIVGGATSRPAAKFVDGVATGEVVTRAGRAVHRLRGATAFLDGSALEGMTIETATDFGETDIPAGSVLVGDGTAELTVRADARPGFNGGAPRGEIAGKLWVENLRPAGAIADLVSQAARRQAKEAS</sequence>
<proteinExistence type="predicted"/>
<organism evidence="1 2">
    <name type="scientific">Microbacterium amylolyticum</name>
    <dbReference type="NCBI Taxonomy" id="936337"/>
    <lineage>
        <taxon>Bacteria</taxon>
        <taxon>Bacillati</taxon>
        <taxon>Actinomycetota</taxon>
        <taxon>Actinomycetes</taxon>
        <taxon>Micrococcales</taxon>
        <taxon>Microbacteriaceae</taxon>
        <taxon>Microbacterium</taxon>
    </lineage>
</organism>
<dbReference type="EMBL" id="JAGIOL010000001">
    <property type="protein sequence ID" value="MBP2437248.1"/>
    <property type="molecule type" value="Genomic_DNA"/>
</dbReference>
<comment type="caution">
    <text evidence="1">The sequence shown here is derived from an EMBL/GenBank/DDBJ whole genome shotgun (WGS) entry which is preliminary data.</text>
</comment>
<name>A0ABS4ZIY1_9MICO</name>
<protein>
    <submittedName>
        <fullName evidence="1">Uncharacterized protein</fullName>
    </submittedName>
</protein>
<evidence type="ECO:0000313" key="2">
    <source>
        <dbReference type="Proteomes" id="UP001519362"/>
    </source>
</evidence>
<accession>A0ABS4ZIY1</accession>
<gene>
    <name evidence="1" type="ORF">JOF34_001834</name>
</gene>
<reference evidence="1 2" key="1">
    <citation type="submission" date="2021-03" db="EMBL/GenBank/DDBJ databases">
        <title>Sequencing the genomes of 1000 actinobacteria strains.</title>
        <authorList>
            <person name="Klenk H.-P."/>
        </authorList>
    </citation>
    <scope>NUCLEOTIDE SEQUENCE [LARGE SCALE GENOMIC DNA]</scope>
    <source>
        <strain evidence="1 2">DSM 24221</strain>
    </source>
</reference>